<dbReference type="EMBL" id="FRAU01000009">
    <property type="protein sequence ID" value="SHK96683.1"/>
    <property type="molecule type" value="Genomic_DNA"/>
</dbReference>
<evidence type="ECO:0000256" key="2">
    <source>
        <dbReference type="ARBA" id="ARBA00022605"/>
    </source>
</evidence>
<dbReference type="InterPro" id="IPR036291">
    <property type="entry name" value="NAD(P)-bd_dom_sf"/>
</dbReference>
<dbReference type="CDD" id="cd18130">
    <property type="entry name" value="ASADH_C_arch_fung_like"/>
    <property type="match status" value="1"/>
</dbReference>
<dbReference type="PANTHER" id="PTHR46718">
    <property type="entry name" value="ASPARTATE-SEMIALDEHYDE DEHYDROGENASE"/>
    <property type="match status" value="1"/>
</dbReference>
<dbReference type="Pfam" id="PF01118">
    <property type="entry name" value="Semialdhyde_dh"/>
    <property type="match status" value="1"/>
</dbReference>
<dbReference type="RefSeq" id="WP_072716218.1">
    <property type="nucleotide sequence ID" value="NZ_FRAU01000009.1"/>
</dbReference>
<evidence type="ECO:0000256" key="5">
    <source>
        <dbReference type="ARBA" id="ARBA00023002"/>
    </source>
</evidence>
<keyword evidence="5" id="KW-0560">Oxidoreductase</keyword>
<dbReference type="GO" id="GO:0009088">
    <property type="term" value="P:threonine biosynthetic process"/>
    <property type="evidence" value="ECO:0007669"/>
    <property type="project" value="UniProtKB-KW"/>
</dbReference>
<evidence type="ECO:0000259" key="8">
    <source>
        <dbReference type="SMART" id="SM00859"/>
    </source>
</evidence>
<dbReference type="GO" id="GO:0009086">
    <property type="term" value="P:methionine biosynthetic process"/>
    <property type="evidence" value="ECO:0007669"/>
    <property type="project" value="UniProtKB-KW"/>
</dbReference>
<dbReference type="GO" id="GO:0050661">
    <property type="term" value="F:NADP binding"/>
    <property type="evidence" value="ECO:0007669"/>
    <property type="project" value="InterPro"/>
</dbReference>
<dbReference type="FunFam" id="3.30.360.10:FF:000016">
    <property type="entry name" value="Probable aspartate-semialdehyde dehydrogenase"/>
    <property type="match status" value="1"/>
</dbReference>
<dbReference type="GO" id="GO:0004073">
    <property type="term" value="F:aspartate-semialdehyde dehydrogenase activity"/>
    <property type="evidence" value="ECO:0007669"/>
    <property type="project" value="TreeGrafter"/>
</dbReference>
<dbReference type="SUPFAM" id="SSF51735">
    <property type="entry name" value="NAD(P)-binding Rossmann-fold domains"/>
    <property type="match status" value="1"/>
</dbReference>
<evidence type="ECO:0000256" key="7">
    <source>
        <dbReference type="PIRSR" id="PIRSR000148-1"/>
    </source>
</evidence>
<evidence type="ECO:0000256" key="4">
    <source>
        <dbReference type="ARBA" id="ARBA00022857"/>
    </source>
</evidence>
<evidence type="ECO:0000256" key="3">
    <source>
        <dbReference type="ARBA" id="ARBA00022697"/>
    </source>
</evidence>
<dbReference type="CDD" id="cd02315">
    <property type="entry name" value="ScASADH_like_N"/>
    <property type="match status" value="1"/>
</dbReference>
<evidence type="ECO:0000313" key="9">
    <source>
        <dbReference type="EMBL" id="SHK96683.1"/>
    </source>
</evidence>
<reference evidence="10" key="1">
    <citation type="submission" date="2016-11" db="EMBL/GenBank/DDBJ databases">
        <authorList>
            <person name="Varghese N."/>
            <person name="Submissions S."/>
        </authorList>
    </citation>
    <scope>NUCLEOTIDE SEQUENCE [LARGE SCALE GENOMIC DNA]</scope>
    <source>
        <strain evidence="10">DSM 22212</strain>
    </source>
</reference>
<keyword evidence="4" id="KW-0521">NADP</keyword>
<keyword evidence="6" id="KW-0486">Methionine biosynthesis</keyword>
<dbReference type="InterPro" id="IPR005676">
    <property type="entry name" value="Asp_semi-ald_DH_pep-lack"/>
</dbReference>
<evidence type="ECO:0000256" key="1">
    <source>
        <dbReference type="ARBA" id="ARBA00010584"/>
    </source>
</evidence>
<dbReference type="GO" id="GO:0051287">
    <property type="term" value="F:NAD binding"/>
    <property type="evidence" value="ECO:0007669"/>
    <property type="project" value="InterPro"/>
</dbReference>
<dbReference type="NCBIfam" id="NF006416">
    <property type="entry name" value="PRK08664.1"/>
    <property type="match status" value="1"/>
</dbReference>
<dbReference type="SMART" id="SM00859">
    <property type="entry name" value="Semialdhyde_dh"/>
    <property type="match status" value="1"/>
</dbReference>
<keyword evidence="2" id="KW-0028">Amino-acid biosynthesis</keyword>
<sequence>MDQPKLRVGILGATGAVGQKFVELLADHPWFEISVLAASDRSAGKPYREAAHWIGTRPIPPQVADQEVVPISTELDCDFVFSGLSASVAGEIEHQLAEAGYPVISNARNHRMREDVPLLIPEINPDHTALIERQPWRARGGFIVTNPNCSTVGLVCALYPLVKTFGVTQVHVTTLQALSGAGYPGVPSLDATANVIPFIGGEEEKMATEPRKILGKLVDGRVEPAAIQISAQCNRVPVLEGHLECISVKLARAASVEEVRAALQTFRSPIADLQLPTAPDPLLQVFDEPHFPQPRRHAELGRGMTVSIGRIRPCEVFDVKFVALVHNTIRGAAGGAVLNAELLVRQGYLKPRRSLIVAEA</sequence>
<dbReference type="OrthoDB" id="9805684at2"/>
<protein>
    <submittedName>
        <fullName evidence="9">Aspartate semialdehyde dehydrogenase</fullName>
    </submittedName>
</protein>
<dbReference type="AlphaFoldDB" id="A0A1M6WSG8"/>
<keyword evidence="10" id="KW-1185">Reference proteome</keyword>
<feature type="domain" description="Semialdehyde dehydrogenase NAD-binding" evidence="8">
    <location>
        <begin position="7"/>
        <end position="131"/>
    </location>
</feature>
<comment type="similarity">
    <text evidence="1">Belongs to the aspartate-semialdehyde dehydrogenase family.</text>
</comment>
<dbReference type="Pfam" id="PF02774">
    <property type="entry name" value="Semialdhyde_dhC"/>
    <property type="match status" value="1"/>
</dbReference>
<dbReference type="SUPFAM" id="SSF55347">
    <property type="entry name" value="Glyceraldehyde-3-phosphate dehydrogenase-like, C-terminal domain"/>
    <property type="match status" value="1"/>
</dbReference>
<feature type="active site" description="Acyl-thioester intermediate" evidence="7">
    <location>
        <position position="149"/>
    </location>
</feature>
<dbReference type="STRING" id="633813.SAMN04488087_2413"/>
<feature type="active site" description="Proton acceptor" evidence="7">
    <location>
        <position position="242"/>
    </location>
</feature>
<evidence type="ECO:0000256" key="6">
    <source>
        <dbReference type="ARBA" id="ARBA00023167"/>
    </source>
</evidence>
<dbReference type="InterPro" id="IPR000534">
    <property type="entry name" value="Semialdehyde_DH_NAD-bd"/>
</dbReference>
<dbReference type="NCBIfam" id="TIGR00978">
    <property type="entry name" value="asd_EA"/>
    <property type="match status" value="1"/>
</dbReference>
<name>A0A1M6WSG8_9BACT</name>
<dbReference type="PANTHER" id="PTHR46718:SF1">
    <property type="entry name" value="ASPARTATE-SEMIALDEHYDE DEHYDROGENASE"/>
    <property type="match status" value="1"/>
</dbReference>
<gene>
    <name evidence="9" type="ORF">SAMN04488087_2413</name>
</gene>
<dbReference type="Gene3D" id="3.30.360.10">
    <property type="entry name" value="Dihydrodipicolinate Reductase, domain 2"/>
    <property type="match status" value="1"/>
</dbReference>
<dbReference type="PIRSF" id="PIRSF000148">
    <property type="entry name" value="ASA_dh"/>
    <property type="match status" value="1"/>
</dbReference>
<evidence type="ECO:0000313" key="10">
    <source>
        <dbReference type="Proteomes" id="UP000185812"/>
    </source>
</evidence>
<dbReference type="InterPro" id="IPR051823">
    <property type="entry name" value="ASADH-related"/>
</dbReference>
<organism evidence="9 10">
    <name type="scientific">Rhodothermus profundi</name>
    <dbReference type="NCBI Taxonomy" id="633813"/>
    <lineage>
        <taxon>Bacteria</taxon>
        <taxon>Pseudomonadati</taxon>
        <taxon>Rhodothermota</taxon>
        <taxon>Rhodothermia</taxon>
        <taxon>Rhodothermales</taxon>
        <taxon>Rhodothermaceae</taxon>
        <taxon>Rhodothermus</taxon>
    </lineage>
</organism>
<dbReference type="InterPro" id="IPR012280">
    <property type="entry name" value="Semialdhyde_DH_dimer_dom"/>
</dbReference>
<keyword evidence="3" id="KW-0791">Threonine biosynthesis</keyword>
<dbReference type="GO" id="GO:0046983">
    <property type="term" value="F:protein dimerization activity"/>
    <property type="evidence" value="ECO:0007669"/>
    <property type="project" value="InterPro"/>
</dbReference>
<proteinExistence type="inferred from homology"/>
<dbReference type="Gene3D" id="3.40.50.720">
    <property type="entry name" value="NAD(P)-binding Rossmann-like Domain"/>
    <property type="match status" value="1"/>
</dbReference>
<dbReference type="Proteomes" id="UP000185812">
    <property type="component" value="Unassembled WGS sequence"/>
</dbReference>
<accession>A0A1M6WSG8</accession>